<organism evidence="1 2">
    <name type="scientific">Methylocella silvestris (strain DSM 15510 / CIP 108128 / LMG 27833 / NCIMB 13906 / BL2)</name>
    <dbReference type="NCBI Taxonomy" id="395965"/>
    <lineage>
        <taxon>Bacteria</taxon>
        <taxon>Pseudomonadati</taxon>
        <taxon>Pseudomonadota</taxon>
        <taxon>Alphaproteobacteria</taxon>
        <taxon>Hyphomicrobiales</taxon>
        <taxon>Beijerinckiaceae</taxon>
        <taxon>Methylocella</taxon>
    </lineage>
</organism>
<reference evidence="1 2" key="1">
    <citation type="journal article" date="2010" name="J. Bacteriol.">
        <title>Complete genome sequence of the aerobic facultative methanotroph Methylocella silvestris BL2.</title>
        <authorList>
            <person name="Chen Y."/>
            <person name="Crombie A."/>
            <person name="Rahman M.T."/>
            <person name="Dedysh S.N."/>
            <person name="Liesack W."/>
            <person name="Stott M.B."/>
            <person name="Alam M."/>
            <person name="Theisen A.R."/>
            <person name="Murrell J.C."/>
            <person name="Dunfield P.F."/>
        </authorList>
    </citation>
    <scope>NUCLEOTIDE SEQUENCE [LARGE SCALE GENOMIC DNA]</scope>
    <source>
        <strain evidence="2">DSM 15510 / CIP 108128 / LMG 27833 / NCIMB 13906 / BL2</strain>
    </source>
</reference>
<evidence type="ECO:0008006" key="3">
    <source>
        <dbReference type="Google" id="ProtNLM"/>
    </source>
</evidence>
<name>B8EJG3_METSB</name>
<keyword evidence="2" id="KW-1185">Reference proteome</keyword>
<proteinExistence type="predicted"/>
<dbReference type="eggNOG" id="COG3383">
    <property type="taxonomic scope" value="Bacteria"/>
</dbReference>
<protein>
    <recommendedName>
        <fullName evidence="3">Molybdopterin oxidoreductase</fullName>
    </recommendedName>
</protein>
<dbReference type="STRING" id="395965.Msil_3773"/>
<dbReference type="RefSeq" id="WP_012592723.1">
    <property type="nucleotide sequence ID" value="NC_011666.1"/>
</dbReference>
<evidence type="ECO:0000313" key="2">
    <source>
        <dbReference type="Proteomes" id="UP000002257"/>
    </source>
</evidence>
<evidence type="ECO:0000313" key="1">
    <source>
        <dbReference type="EMBL" id="ACK52655.1"/>
    </source>
</evidence>
<dbReference type="EMBL" id="CP001280">
    <property type="protein sequence ID" value="ACK52655.1"/>
    <property type="molecule type" value="Genomic_DNA"/>
</dbReference>
<sequence length="116" mass="12477">MRESIPKFLNGVYSFTGAGYEKPLLLSDKLSYSVPPDRRSQLTYFRAGNSSDDMIYVIIMKDGAPMRYFPVGAASGIHVSLAVVEDLDPTTKLDVFLGAPAGAAGSIVLDVGFVEI</sequence>
<dbReference type="KEGG" id="msl:Msil_3773"/>
<gene>
    <name evidence="1" type="ordered locus">Msil_3773</name>
</gene>
<dbReference type="AlphaFoldDB" id="B8EJG3"/>
<dbReference type="HOGENOM" id="CLU_147171_0_0_5"/>
<accession>B8EJG3</accession>
<dbReference type="OrthoDB" id="7376058at2"/>
<dbReference type="Proteomes" id="UP000002257">
    <property type="component" value="Chromosome"/>
</dbReference>